<name>A0AAV7N4X6_PLEWA</name>
<keyword evidence="3" id="KW-1185">Reference proteome</keyword>
<feature type="compositionally biased region" description="Polar residues" evidence="1">
    <location>
        <begin position="121"/>
        <end position="132"/>
    </location>
</feature>
<reference evidence="2" key="1">
    <citation type="journal article" date="2022" name="bioRxiv">
        <title>Sequencing and chromosome-scale assembly of the giantPleurodeles waltlgenome.</title>
        <authorList>
            <person name="Brown T."/>
            <person name="Elewa A."/>
            <person name="Iarovenko S."/>
            <person name="Subramanian E."/>
            <person name="Araus A.J."/>
            <person name="Petzold A."/>
            <person name="Susuki M."/>
            <person name="Suzuki K.-i.T."/>
            <person name="Hayashi T."/>
            <person name="Toyoda A."/>
            <person name="Oliveira C."/>
            <person name="Osipova E."/>
            <person name="Leigh N.D."/>
            <person name="Simon A."/>
            <person name="Yun M.H."/>
        </authorList>
    </citation>
    <scope>NUCLEOTIDE SEQUENCE</scope>
    <source>
        <strain evidence="2">20211129_DDA</strain>
        <tissue evidence="2">Liver</tissue>
    </source>
</reference>
<evidence type="ECO:0000313" key="2">
    <source>
        <dbReference type="EMBL" id="KAJ1109714.1"/>
    </source>
</evidence>
<comment type="caution">
    <text evidence="2">The sequence shown here is derived from an EMBL/GenBank/DDBJ whole genome shotgun (WGS) entry which is preliminary data.</text>
</comment>
<evidence type="ECO:0000256" key="1">
    <source>
        <dbReference type="SAM" id="MobiDB-lite"/>
    </source>
</evidence>
<organism evidence="2 3">
    <name type="scientific">Pleurodeles waltl</name>
    <name type="common">Iberian ribbed newt</name>
    <dbReference type="NCBI Taxonomy" id="8319"/>
    <lineage>
        <taxon>Eukaryota</taxon>
        <taxon>Metazoa</taxon>
        <taxon>Chordata</taxon>
        <taxon>Craniata</taxon>
        <taxon>Vertebrata</taxon>
        <taxon>Euteleostomi</taxon>
        <taxon>Amphibia</taxon>
        <taxon>Batrachia</taxon>
        <taxon>Caudata</taxon>
        <taxon>Salamandroidea</taxon>
        <taxon>Salamandridae</taxon>
        <taxon>Pleurodelinae</taxon>
        <taxon>Pleurodeles</taxon>
    </lineage>
</organism>
<evidence type="ECO:0000313" key="3">
    <source>
        <dbReference type="Proteomes" id="UP001066276"/>
    </source>
</evidence>
<sequence>MHPSHLPTPPARLRAGILVGSESVISSRCERATKQQCYYSLCSRLSVDTAPASEWRCSRGRVLSVSHYHDHRGAGVSNVNPDFRVRVNSKREDGRENASKEPDAGDFLPIGTPDTERNDQENPTTRTENPDSVRTAGGTRNQEPREDTLSNRHVPGGAWLTKISLLSVPFRLPLPPAVPLQGSAP</sequence>
<dbReference type="EMBL" id="JANPWB010000013">
    <property type="protein sequence ID" value="KAJ1109714.1"/>
    <property type="molecule type" value="Genomic_DNA"/>
</dbReference>
<accession>A0AAV7N4X6</accession>
<protein>
    <submittedName>
        <fullName evidence="2">Uncharacterized protein</fullName>
    </submittedName>
</protein>
<feature type="region of interest" description="Disordered" evidence="1">
    <location>
        <begin position="90"/>
        <end position="156"/>
    </location>
</feature>
<dbReference type="AlphaFoldDB" id="A0AAV7N4X6"/>
<gene>
    <name evidence="2" type="ORF">NDU88_007074</name>
</gene>
<feature type="compositionally biased region" description="Basic and acidic residues" evidence="1">
    <location>
        <begin position="90"/>
        <end position="103"/>
    </location>
</feature>
<dbReference type="Proteomes" id="UP001066276">
    <property type="component" value="Chromosome 9"/>
</dbReference>
<proteinExistence type="predicted"/>